<dbReference type="AlphaFoldDB" id="A0A9P5TPH1"/>
<dbReference type="Proteomes" id="UP000724874">
    <property type="component" value="Unassembled WGS sequence"/>
</dbReference>
<evidence type="ECO:0000313" key="1">
    <source>
        <dbReference type="EMBL" id="KAF8902745.1"/>
    </source>
</evidence>
<dbReference type="EMBL" id="JADNYJ010000034">
    <property type="protein sequence ID" value="KAF8902745.1"/>
    <property type="molecule type" value="Genomic_DNA"/>
</dbReference>
<gene>
    <name evidence="1" type="ORF">CPB84DRAFT_1629318</name>
</gene>
<name>A0A9P5TPH1_GYMJU</name>
<dbReference type="OrthoDB" id="1607513at2759"/>
<organism evidence="1 2">
    <name type="scientific">Gymnopilus junonius</name>
    <name type="common">Spectacular rustgill mushroom</name>
    <name type="synonym">Gymnopilus spectabilis subsp. junonius</name>
    <dbReference type="NCBI Taxonomy" id="109634"/>
    <lineage>
        <taxon>Eukaryota</taxon>
        <taxon>Fungi</taxon>
        <taxon>Dikarya</taxon>
        <taxon>Basidiomycota</taxon>
        <taxon>Agaricomycotina</taxon>
        <taxon>Agaricomycetes</taxon>
        <taxon>Agaricomycetidae</taxon>
        <taxon>Agaricales</taxon>
        <taxon>Agaricineae</taxon>
        <taxon>Hymenogastraceae</taxon>
        <taxon>Gymnopilus</taxon>
    </lineage>
</organism>
<proteinExistence type="predicted"/>
<feature type="non-terminal residue" evidence="1">
    <location>
        <position position="51"/>
    </location>
</feature>
<sequence>TSLTNFIYEQYLEHHRELVDEIKSSLGHVSFTSDIWSDPNLTLFMALTCHF</sequence>
<feature type="non-terminal residue" evidence="1">
    <location>
        <position position="1"/>
    </location>
</feature>
<accession>A0A9P5TPH1</accession>
<comment type="caution">
    <text evidence="1">The sequence shown here is derived from an EMBL/GenBank/DDBJ whole genome shotgun (WGS) entry which is preliminary data.</text>
</comment>
<reference evidence="1" key="1">
    <citation type="submission" date="2020-11" db="EMBL/GenBank/DDBJ databases">
        <authorList>
            <consortium name="DOE Joint Genome Institute"/>
            <person name="Ahrendt S."/>
            <person name="Riley R."/>
            <person name="Andreopoulos W."/>
            <person name="LaButti K."/>
            <person name="Pangilinan J."/>
            <person name="Ruiz-duenas F.J."/>
            <person name="Barrasa J.M."/>
            <person name="Sanchez-Garcia M."/>
            <person name="Camarero S."/>
            <person name="Miyauchi S."/>
            <person name="Serrano A."/>
            <person name="Linde D."/>
            <person name="Babiker R."/>
            <person name="Drula E."/>
            <person name="Ayuso-Fernandez I."/>
            <person name="Pacheco R."/>
            <person name="Padilla G."/>
            <person name="Ferreira P."/>
            <person name="Barriuso J."/>
            <person name="Kellner H."/>
            <person name="Castanera R."/>
            <person name="Alfaro M."/>
            <person name="Ramirez L."/>
            <person name="Pisabarro A.G."/>
            <person name="Kuo A."/>
            <person name="Tritt A."/>
            <person name="Lipzen A."/>
            <person name="He G."/>
            <person name="Yan M."/>
            <person name="Ng V."/>
            <person name="Cullen D."/>
            <person name="Martin F."/>
            <person name="Rosso M.-N."/>
            <person name="Henrissat B."/>
            <person name="Hibbett D."/>
            <person name="Martinez A.T."/>
            <person name="Grigoriev I.V."/>
        </authorList>
    </citation>
    <scope>NUCLEOTIDE SEQUENCE</scope>
    <source>
        <strain evidence="1">AH 44721</strain>
    </source>
</reference>
<protein>
    <submittedName>
        <fullName evidence="1">Uncharacterized protein</fullName>
    </submittedName>
</protein>
<keyword evidence="2" id="KW-1185">Reference proteome</keyword>
<evidence type="ECO:0000313" key="2">
    <source>
        <dbReference type="Proteomes" id="UP000724874"/>
    </source>
</evidence>